<keyword evidence="3" id="KW-1003">Cell membrane</keyword>
<keyword evidence="5" id="KW-0997">Cell inner membrane</keyword>
<dbReference type="EMBL" id="SSOC01000005">
    <property type="protein sequence ID" value="THF63592.1"/>
    <property type="molecule type" value="Genomic_DNA"/>
</dbReference>
<sequence>MCARHHAIPCRSVPPNAMERGFTLIELVLVIIVLGILAAVAYPRLNTAEFDEYGYREEAASALRYARQVAVARNSTVTAVFGNGAYRICAANDCPANGGAYLLNPGNGRLWNGATQGQGLAPAGVQVSNATLSFDGLGRPNTGTVIAIGGRNIAVEANTGHVR</sequence>
<evidence type="ECO:0000256" key="2">
    <source>
        <dbReference type="ARBA" id="ARBA00021549"/>
    </source>
</evidence>
<dbReference type="GO" id="GO:0005886">
    <property type="term" value="C:plasma membrane"/>
    <property type="evidence" value="ECO:0007669"/>
    <property type="project" value="UniProtKB-SubCell"/>
</dbReference>
<dbReference type="OrthoDB" id="9181238at2"/>
<dbReference type="PROSITE" id="PS00409">
    <property type="entry name" value="PROKAR_NTER_METHYL"/>
    <property type="match status" value="1"/>
</dbReference>
<dbReference type="InterPro" id="IPR045584">
    <property type="entry name" value="Pilin-like"/>
</dbReference>
<proteinExistence type="inferred from homology"/>
<organism evidence="13 14">
    <name type="scientific">Pseudothauera nasutitermitis</name>
    <dbReference type="NCBI Taxonomy" id="2565930"/>
    <lineage>
        <taxon>Bacteria</taxon>
        <taxon>Pseudomonadati</taxon>
        <taxon>Pseudomonadota</taxon>
        <taxon>Betaproteobacteria</taxon>
        <taxon>Rhodocyclales</taxon>
        <taxon>Zoogloeaceae</taxon>
        <taxon>Pseudothauera</taxon>
    </lineage>
</organism>
<accession>A0A4S4AY95</accession>
<dbReference type="SUPFAM" id="SSF54523">
    <property type="entry name" value="Pili subunits"/>
    <property type="match status" value="1"/>
</dbReference>
<keyword evidence="8 11" id="KW-0472">Membrane</keyword>
<evidence type="ECO:0000256" key="8">
    <source>
        <dbReference type="ARBA" id="ARBA00023136"/>
    </source>
</evidence>
<reference evidence="13 14" key="1">
    <citation type="submission" date="2019-04" db="EMBL/GenBank/DDBJ databases">
        <title>Azoarcus nasutitermitis sp. nov. isolated from termite nest.</title>
        <authorList>
            <person name="Lin S.-Y."/>
            <person name="Hameed A."/>
            <person name="Hsu Y.-H."/>
            <person name="Young C.-C."/>
        </authorList>
    </citation>
    <scope>NUCLEOTIDE SEQUENCE [LARGE SCALE GENOMIC DNA]</scope>
    <source>
        <strain evidence="13 14">CC-YHH838</strain>
    </source>
</reference>
<evidence type="ECO:0000256" key="10">
    <source>
        <dbReference type="ARBA" id="ARBA00030775"/>
    </source>
</evidence>
<keyword evidence="7 11" id="KW-1133">Transmembrane helix</keyword>
<keyword evidence="4" id="KW-0488">Methylation</keyword>
<evidence type="ECO:0000256" key="4">
    <source>
        <dbReference type="ARBA" id="ARBA00022481"/>
    </source>
</evidence>
<dbReference type="Pfam" id="PF12019">
    <property type="entry name" value="GspH"/>
    <property type="match status" value="1"/>
</dbReference>
<comment type="caution">
    <text evidence="13">The sequence shown here is derived from an EMBL/GenBank/DDBJ whole genome shotgun (WGS) entry which is preliminary data.</text>
</comment>
<evidence type="ECO:0000256" key="11">
    <source>
        <dbReference type="SAM" id="Phobius"/>
    </source>
</evidence>
<comment type="subcellular location">
    <subcellularLocation>
        <location evidence="1">Cell inner membrane</location>
        <topology evidence="1">Single-pass membrane protein</topology>
    </subcellularLocation>
</comment>
<name>A0A4S4AY95_9RHOO</name>
<dbReference type="InterPro" id="IPR012902">
    <property type="entry name" value="N_methyl_site"/>
</dbReference>
<dbReference type="GO" id="GO:0015627">
    <property type="term" value="C:type II protein secretion system complex"/>
    <property type="evidence" value="ECO:0007669"/>
    <property type="project" value="InterPro"/>
</dbReference>
<keyword evidence="14" id="KW-1185">Reference proteome</keyword>
<gene>
    <name evidence="13" type="ORF">E6C76_13420</name>
</gene>
<evidence type="ECO:0000256" key="7">
    <source>
        <dbReference type="ARBA" id="ARBA00022989"/>
    </source>
</evidence>
<evidence type="ECO:0000256" key="3">
    <source>
        <dbReference type="ARBA" id="ARBA00022475"/>
    </source>
</evidence>
<feature type="domain" description="General secretion pathway GspH" evidence="12">
    <location>
        <begin position="58"/>
        <end position="149"/>
    </location>
</feature>
<dbReference type="Gene3D" id="3.30.700.10">
    <property type="entry name" value="Glycoprotein, Type 4 Pilin"/>
    <property type="match status" value="1"/>
</dbReference>
<keyword evidence="6 11" id="KW-0812">Transmembrane</keyword>
<dbReference type="Pfam" id="PF07963">
    <property type="entry name" value="N_methyl"/>
    <property type="match status" value="1"/>
</dbReference>
<dbReference type="GO" id="GO:0015628">
    <property type="term" value="P:protein secretion by the type II secretion system"/>
    <property type="evidence" value="ECO:0007669"/>
    <property type="project" value="InterPro"/>
</dbReference>
<evidence type="ECO:0000313" key="13">
    <source>
        <dbReference type="EMBL" id="THF63592.1"/>
    </source>
</evidence>
<evidence type="ECO:0000313" key="14">
    <source>
        <dbReference type="Proteomes" id="UP000308430"/>
    </source>
</evidence>
<evidence type="ECO:0000256" key="5">
    <source>
        <dbReference type="ARBA" id="ARBA00022519"/>
    </source>
</evidence>
<evidence type="ECO:0000259" key="12">
    <source>
        <dbReference type="Pfam" id="PF12019"/>
    </source>
</evidence>
<feature type="transmembrane region" description="Helical" evidence="11">
    <location>
        <begin position="21"/>
        <end position="42"/>
    </location>
</feature>
<dbReference type="AlphaFoldDB" id="A0A4S4AY95"/>
<dbReference type="Proteomes" id="UP000308430">
    <property type="component" value="Unassembled WGS sequence"/>
</dbReference>
<comment type="similarity">
    <text evidence="9">Belongs to the GSP H family.</text>
</comment>
<dbReference type="NCBIfam" id="TIGR02532">
    <property type="entry name" value="IV_pilin_GFxxxE"/>
    <property type="match status" value="1"/>
</dbReference>
<evidence type="ECO:0000256" key="6">
    <source>
        <dbReference type="ARBA" id="ARBA00022692"/>
    </source>
</evidence>
<protein>
    <recommendedName>
        <fullName evidence="2">Type II secretion system protein H</fullName>
    </recommendedName>
    <alternativeName>
        <fullName evidence="10">General secretion pathway protein H</fullName>
    </alternativeName>
</protein>
<dbReference type="InterPro" id="IPR022346">
    <property type="entry name" value="T2SS_GspH"/>
</dbReference>
<evidence type="ECO:0000256" key="1">
    <source>
        <dbReference type="ARBA" id="ARBA00004377"/>
    </source>
</evidence>
<evidence type="ECO:0000256" key="9">
    <source>
        <dbReference type="ARBA" id="ARBA00025772"/>
    </source>
</evidence>